<keyword evidence="2" id="KW-0238">DNA-binding</keyword>
<dbReference type="PROSITE" id="PS00397">
    <property type="entry name" value="RECOMBINASES_1"/>
    <property type="match status" value="1"/>
</dbReference>
<dbReference type="InterPro" id="IPR036162">
    <property type="entry name" value="Resolvase-like_N_sf"/>
</dbReference>
<dbReference type="InterPro" id="IPR011109">
    <property type="entry name" value="DNA_bind_recombinase_dom"/>
</dbReference>
<feature type="domain" description="Recombinase" evidence="7">
    <location>
        <begin position="157"/>
        <end position="261"/>
    </location>
</feature>
<dbReference type="InterPro" id="IPR006118">
    <property type="entry name" value="Recombinase_CS"/>
</dbReference>
<dbReference type="GO" id="GO:0003677">
    <property type="term" value="F:DNA binding"/>
    <property type="evidence" value="ECO:0007669"/>
    <property type="project" value="UniProtKB-KW"/>
</dbReference>
<dbReference type="PANTHER" id="PTHR30461:SF23">
    <property type="entry name" value="DNA RECOMBINASE-RELATED"/>
    <property type="match status" value="1"/>
</dbReference>
<evidence type="ECO:0000313" key="8">
    <source>
        <dbReference type="EMBL" id="MED5050593.1"/>
    </source>
</evidence>
<evidence type="ECO:0000259" key="6">
    <source>
        <dbReference type="PROSITE" id="PS51736"/>
    </source>
</evidence>
<name>A0ABD5IRT7_9BACL</name>
<keyword evidence="3" id="KW-0233">DNA recombination</keyword>
<dbReference type="Gene3D" id="3.40.50.1390">
    <property type="entry name" value="Resolvase, N-terminal catalytic domain"/>
    <property type="match status" value="1"/>
</dbReference>
<proteinExistence type="predicted"/>
<evidence type="ECO:0000256" key="5">
    <source>
        <dbReference type="PROSITE-ProRule" id="PRU10137"/>
    </source>
</evidence>
<dbReference type="Proteomes" id="UP001339962">
    <property type="component" value="Unassembled WGS sequence"/>
</dbReference>
<dbReference type="PROSITE" id="PS51737">
    <property type="entry name" value="RECOMBINASE_DNA_BIND"/>
    <property type="match status" value="1"/>
</dbReference>
<dbReference type="InterPro" id="IPR006119">
    <property type="entry name" value="Resolv_N"/>
</dbReference>
<dbReference type="Pfam" id="PF00239">
    <property type="entry name" value="Resolvase"/>
    <property type="match status" value="1"/>
</dbReference>
<dbReference type="SMART" id="SM00857">
    <property type="entry name" value="Resolvase"/>
    <property type="match status" value="1"/>
</dbReference>
<evidence type="ECO:0000256" key="4">
    <source>
        <dbReference type="PIRSR" id="PIRSR606118-50"/>
    </source>
</evidence>
<dbReference type="Pfam" id="PF07508">
    <property type="entry name" value="Recombinase"/>
    <property type="match status" value="1"/>
</dbReference>
<dbReference type="InterPro" id="IPR038109">
    <property type="entry name" value="DNA_bind_recomb_sf"/>
</dbReference>
<evidence type="ECO:0000313" key="9">
    <source>
        <dbReference type="Proteomes" id="UP001339962"/>
    </source>
</evidence>
<dbReference type="Gene3D" id="3.90.1750.20">
    <property type="entry name" value="Putative Large Serine Recombinase, Chain B, Domain 2"/>
    <property type="match status" value="1"/>
</dbReference>
<feature type="active site" description="O-(5'-phospho-DNA)-serine intermediate" evidence="4 5">
    <location>
        <position position="10"/>
    </location>
</feature>
<dbReference type="InterPro" id="IPR050639">
    <property type="entry name" value="SSR_resolvase"/>
</dbReference>
<protein>
    <submittedName>
        <fullName evidence="8">Recombinase family protein</fullName>
    </submittedName>
</protein>
<dbReference type="EMBL" id="JARTLI010000002">
    <property type="protein sequence ID" value="MED5050593.1"/>
    <property type="molecule type" value="Genomic_DNA"/>
</dbReference>
<sequence length="480" mass="56457">MKTALYIRVSTEDQAREGYSIQMQKEKLLAYCMSQGWDIEGVYIDDGYSAKDLERPEMKRMITNIKQGVIDCVLVYRLDRLTRSVLDLHNLLKLFEKHNCKFKSATEVYDTTTAMGRMFITIVAALAQWERENTAERVKVNMYHMVKEGKYPGGKVNFGYKLENGQIKPNESESAIVNIIFNLYLEGNGDNRIAATLNRMGYRTRLGKLWTGKQIRDILMNQVYIGRFFYMNEYHEGIIPAIIDTEKFETAQKMRESRRAKHPKQVSSDYIFSGILRCARCGRVMPGRISNHTKKDGIYARRKYTCRGTFTKLCNMPMLDEMSIEEAFLQYVDTLYDEVTAVDVASMYTSEEKEITNQIKTIKKQLDEIKKRRKKWQFAFANEVISLEELRDLTEGDRELERELKQKLIDLESRIDSNKKTPEEIAAYLQQFRENWERLTNKERKNLVSILVKEIHIDADDARPNRYRKRKIYIRHVEFI</sequence>
<reference evidence="8 9" key="1">
    <citation type="submission" date="2023-03" db="EMBL/GenBank/DDBJ databases">
        <title>Bacillus Genome Sequencing.</title>
        <authorList>
            <person name="Dunlap C."/>
        </authorList>
    </citation>
    <scope>NUCLEOTIDE SEQUENCE [LARGE SCALE GENOMIC DNA]</scope>
    <source>
        <strain evidence="8 9">NRS-38</strain>
    </source>
</reference>
<evidence type="ECO:0000256" key="1">
    <source>
        <dbReference type="ARBA" id="ARBA00022908"/>
    </source>
</evidence>
<gene>
    <name evidence="8" type="ORF">P9850_01750</name>
</gene>
<evidence type="ECO:0000256" key="2">
    <source>
        <dbReference type="ARBA" id="ARBA00023125"/>
    </source>
</evidence>
<evidence type="ECO:0000256" key="3">
    <source>
        <dbReference type="ARBA" id="ARBA00023172"/>
    </source>
</evidence>
<dbReference type="SUPFAM" id="SSF53041">
    <property type="entry name" value="Resolvase-like"/>
    <property type="match status" value="1"/>
</dbReference>
<accession>A0ABD5IRT7</accession>
<evidence type="ECO:0000259" key="7">
    <source>
        <dbReference type="PROSITE" id="PS51737"/>
    </source>
</evidence>
<dbReference type="GO" id="GO:0015074">
    <property type="term" value="P:DNA integration"/>
    <property type="evidence" value="ECO:0007669"/>
    <property type="project" value="UniProtKB-KW"/>
</dbReference>
<dbReference type="CDD" id="cd00338">
    <property type="entry name" value="Ser_Recombinase"/>
    <property type="match status" value="1"/>
</dbReference>
<dbReference type="PANTHER" id="PTHR30461">
    <property type="entry name" value="DNA-INVERTASE FROM LAMBDOID PROPHAGE"/>
    <property type="match status" value="1"/>
</dbReference>
<keyword evidence="1" id="KW-0229">DNA integration</keyword>
<feature type="domain" description="Resolvase/invertase-type recombinase catalytic" evidence="6">
    <location>
        <begin position="2"/>
        <end position="149"/>
    </location>
</feature>
<dbReference type="AlphaFoldDB" id="A0ABD5IRT7"/>
<dbReference type="PROSITE" id="PS51736">
    <property type="entry name" value="RECOMBINASES_3"/>
    <property type="match status" value="1"/>
</dbReference>
<comment type="caution">
    <text evidence="8">The sequence shown here is derived from an EMBL/GenBank/DDBJ whole genome shotgun (WGS) entry which is preliminary data.</text>
</comment>
<dbReference type="RefSeq" id="WP_328216703.1">
    <property type="nucleotide sequence ID" value="NZ_JARTLI010000002.1"/>
</dbReference>
<dbReference type="InterPro" id="IPR025827">
    <property type="entry name" value="Zn_ribbon_recom_dom"/>
</dbReference>
<dbReference type="Pfam" id="PF13408">
    <property type="entry name" value="Zn_ribbon_recom"/>
    <property type="match status" value="1"/>
</dbReference>
<dbReference type="GO" id="GO:0006310">
    <property type="term" value="P:DNA recombination"/>
    <property type="evidence" value="ECO:0007669"/>
    <property type="project" value="UniProtKB-KW"/>
</dbReference>
<organism evidence="8 9">
    <name type="scientific">Anoxybacteroides rupiense</name>
    <dbReference type="NCBI Taxonomy" id="311460"/>
    <lineage>
        <taxon>Bacteria</taxon>
        <taxon>Bacillati</taxon>
        <taxon>Bacillota</taxon>
        <taxon>Bacilli</taxon>
        <taxon>Bacillales</taxon>
        <taxon>Anoxybacillaceae</taxon>
        <taxon>Anoxybacteroides</taxon>
    </lineage>
</organism>